<evidence type="ECO:0000256" key="7">
    <source>
        <dbReference type="RuleBase" id="RU363107"/>
    </source>
</evidence>
<dbReference type="GO" id="GO:0005783">
    <property type="term" value="C:endoplasmic reticulum"/>
    <property type="evidence" value="ECO:0007669"/>
    <property type="project" value="TreeGrafter"/>
</dbReference>
<comment type="caution">
    <text evidence="8">The sequence shown here is derived from an EMBL/GenBank/DDBJ whole genome shotgun (WGS) entry which is preliminary data.</text>
</comment>
<reference evidence="8 9" key="1">
    <citation type="journal article" date="2019" name="G3 (Bethesda)">
        <title>Sequencing of a Wild Apple (Malus baccata) Genome Unravels the Differences Between Cultivated and Wild Apple Species Regarding Disease Resistance and Cold Tolerance.</title>
        <authorList>
            <person name="Chen X."/>
        </authorList>
    </citation>
    <scope>NUCLEOTIDE SEQUENCE [LARGE SCALE GENOMIC DNA]</scope>
    <source>
        <strain evidence="9">cv. Shandingzi</strain>
        <tissue evidence="8">Leaves</tissue>
    </source>
</reference>
<feature type="transmembrane region" description="Helical" evidence="7">
    <location>
        <begin position="110"/>
        <end position="126"/>
    </location>
</feature>
<feature type="transmembrane region" description="Helical" evidence="7">
    <location>
        <begin position="138"/>
        <end position="158"/>
    </location>
</feature>
<dbReference type="STRING" id="106549.A0A540M2H2"/>
<dbReference type="Proteomes" id="UP000315295">
    <property type="component" value="Unassembled WGS sequence"/>
</dbReference>
<dbReference type="EMBL" id="VIEB01000380">
    <property type="protein sequence ID" value="TQD92943.1"/>
    <property type="molecule type" value="Genomic_DNA"/>
</dbReference>
<keyword evidence="9" id="KW-1185">Reference proteome</keyword>
<comment type="function">
    <text evidence="1 7">May be involved in both secretory and endocytic intracellular trafficking in the endosomal/prevacuolar compartments.</text>
</comment>
<dbReference type="GO" id="GO:0005794">
    <property type="term" value="C:Golgi apparatus"/>
    <property type="evidence" value="ECO:0007669"/>
    <property type="project" value="TreeGrafter"/>
</dbReference>
<dbReference type="PANTHER" id="PTHR19317:SF16">
    <property type="entry name" value="PRA1 FAMILY PROTEIN E"/>
    <property type="match status" value="1"/>
</dbReference>
<keyword evidence="4 7" id="KW-0812">Transmembrane</keyword>
<protein>
    <recommendedName>
        <fullName evidence="7">PRA1 family protein</fullName>
    </recommendedName>
</protein>
<evidence type="ECO:0000256" key="6">
    <source>
        <dbReference type="ARBA" id="ARBA00023136"/>
    </source>
</evidence>
<organism evidence="8 9">
    <name type="scientific">Malus baccata</name>
    <name type="common">Siberian crab apple</name>
    <name type="synonym">Pyrus baccata</name>
    <dbReference type="NCBI Taxonomy" id="106549"/>
    <lineage>
        <taxon>Eukaryota</taxon>
        <taxon>Viridiplantae</taxon>
        <taxon>Streptophyta</taxon>
        <taxon>Embryophyta</taxon>
        <taxon>Tracheophyta</taxon>
        <taxon>Spermatophyta</taxon>
        <taxon>Magnoliopsida</taxon>
        <taxon>eudicotyledons</taxon>
        <taxon>Gunneridae</taxon>
        <taxon>Pentapetalae</taxon>
        <taxon>rosids</taxon>
        <taxon>fabids</taxon>
        <taxon>Rosales</taxon>
        <taxon>Rosaceae</taxon>
        <taxon>Amygdaloideae</taxon>
        <taxon>Maleae</taxon>
        <taxon>Malus</taxon>
    </lineage>
</organism>
<evidence type="ECO:0000313" key="8">
    <source>
        <dbReference type="EMBL" id="TQD92943.1"/>
    </source>
</evidence>
<dbReference type="InterPro" id="IPR004895">
    <property type="entry name" value="Prenylated_rab_accept_PRA1"/>
</dbReference>
<evidence type="ECO:0000256" key="5">
    <source>
        <dbReference type="ARBA" id="ARBA00022989"/>
    </source>
</evidence>
<dbReference type="Pfam" id="PF03208">
    <property type="entry name" value="PRA1"/>
    <property type="match status" value="1"/>
</dbReference>
<evidence type="ECO:0000256" key="4">
    <source>
        <dbReference type="ARBA" id="ARBA00022692"/>
    </source>
</evidence>
<keyword evidence="6 7" id="KW-0472">Membrane</keyword>
<evidence type="ECO:0000313" key="9">
    <source>
        <dbReference type="Proteomes" id="UP000315295"/>
    </source>
</evidence>
<proteinExistence type="inferred from homology"/>
<sequence length="218" mass="24269">MPLKPQSSYGTTTITAAQIDPQTTKDLTFTSRPKPQTSFQPLYPTITSQSVYPTRRPWPELFSLTSFSVPSNYAGAMARIKRNTAYFRVNYTMAALFIVFLSLLWHPISMIVFLIVLVAWLALYFFRTTPVLLYNQSLDDRVVAIALGLVTVVALVFTHVGLNVLVALIVAVVIMGLHAAFRDTEDLYLDEETAAENGLASVVASQQSLRLPTSYTRI</sequence>
<comment type="similarity">
    <text evidence="3 7">Belongs to the PRA1 family.</text>
</comment>
<keyword evidence="5 7" id="KW-1133">Transmembrane helix</keyword>
<evidence type="ECO:0000256" key="2">
    <source>
        <dbReference type="ARBA" id="ARBA00004127"/>
    </source>
</evidence>
<dbReference type="GO" id="GO:0016020">
    <property type="term" value="C:membrane"/>
    <property type="evidence" value="ECO:0007669"/>
    <property type="project" value="UniProtKB-SubCell"/>
</dbReference>
<name>A0A540M2H2_MALBA</name>
<dbReference type="PANTHER" id="PTHR19317">
    <property type="entry name" value="PRENYLATED RAB ACCEPTOR 1-RELATED"/>
    <property type="match status" value="1"/>
</dbReference>
<dbReference type="GO" id="GO:0016192">
    <property type="term" value="P:vesicle-mediated transport"/>
    <property type="evidence" value="ECO:0007669"/>
    <property type="project" value="TreeGrafter"/>
</dbReference>
<dbReference type="AlphaFoldDB" id="A0A540M2H2"/>
<feature type="transmembrane region" description="Helical" evidence="7">
    <location>
        <begin position="85"/>
        <end position="104"/>
    </location>
</feature>
<gene>
    <name evidence="8" type="ORF">C1H46_021423</name>
</gene>
<keyword evidence="7" id="KW-0813">Transport</keyword>
<evidence type="ECO:0000256" key="1">
    <source>
        <dbReference type="ARBA" id="ARBA00002501"/>
    </source>
</evidence>
<accession>A0A540M2H2</accession>
<evidence type="ECO:0000256" key="3">
    <source>
        <dbReference type="ARBA" id="ARBA00006483"/>
    </source>
</evidence>
<comment type="subcellular location">
    <subcellularLocation>
        <location evidence="2">Endomembrane system</location>
        <topology evidence="2">Multi-pass membrane protein</topology>
    </subcellularLocation>
    <subcellularLocation>
        <location evidence="7">Membrane</location>
        <topology evidence="7">Multi-pass membrane protein</topology>
    </subcellularLocation>
</comment>
<feature type="transmembrane region" description="Helical" evidence="7">
    <location>
        <begin position="164"/>
        <end position="181"/>
    </location>
</feature>